<evidence type="ECO:0008006" key="3">
    <source>
        <dbReference type="Google" id="ProtNLM"/>
    </source>
</evidence>
<dbReference type="EMBL" id="JALJOQ010000265">
    <property type="protein sequence ID" value="KAK9786695.1"/>
    <property type="molecule type" value="Genomic_DNA"/>
</dbReference>
<comment type="caution">
    <text evidence="1">The sequence shown here is derived from an EMBL/GenBank/DDBJ whole genome shotgun (WGS) entry which is preliminary data.</text>
</comment>
<reference evidence="1 2" key="1">
    <citation type="journal article" date="2024" name="Nat. Commun.">
        <title>Phylogenomics reveals the evolutionary origins of lichenization in chlorophyte algae.</title>
        <authorList>
            <person name="Puginier C."/>
            <person name="Libourel C."/>
            <person name="Otte J."/>
            <person name="Skaloud P."/>
            <person name="Haon M."/>
            <person name="Grisel S."/>
            <person name="Petersen M."/>
            <person name="Berrin J.G."/>
            <person name="Delaux P.M."/>
            <person name="Dal Grande F."/>
            <person name="Keller J."/>
        </authorList>
    </citation>
    <scope>NUCLEOTIDE SEQUENCE [LARGE SCALE GENOMIC DNA]</scope>
    <source>
        <strain evidence="1 2">SAG 2036</strain>
    </source>
</reference>
<evidence type="ECO:0000313" key="1">
    <source>
        <dbReference type="EMBL" id="KAK9786695.1"/>
    </source>
</evidence>
<proteinExistence type="predicted"/>
<gene>
    <name evidence="1" type="ORF">WJX73_005454</name>
</gene>
<dbReference type="PANTHER" id="PTHR47317">
    <property type="entry name" value="PROTEIN LHCP TRANSLOCATION DEFECT"/>
    <property type="match status" value="1"/>
</dbReference>
<dbReference type="GO" id="GO:0009941">
    <property type="term" value="C:chloroplast envelope"/>
    <property type="evidence" value="ECO:0007669"/>
    <property type="project" value="TreeGrafter"/>
</dbReference>
<dbReference type="SUPFAM" id="SSF48403">
    <property type="entry name" value="Ankyrin repeat"/>
    <property type="match status" value="1"/>
</dbReference>
<accession>A0AAW1NMJ9</accession>
<sequence length="82" mass="8712">MGMLAAEGTYDRLEKMLKTGTAPVDLLLLMAASENDAPKIAELIRAGADLESKDINGKTAGQIATSEEAQELIGKPELAYTF</sequence>
<dbReference type="InterPro" id="IPR036770">
    <property type="entry name" value="Ankyrin_rpt-contain_sf"/>
</dbReference>
<dbReference type="Proteomes" id="UP001465755">
    <property type="component" value="Unassembled WGS sequence"/>
</dbReference>
<dbReference type="Gene3D" id="1.25.40.20">
    <property type="entry name" value="Ankyrin repeat-containing domain"/>
    <property type="match status" value="1"/>
</dbReference>
<dbReference type="InterPro" id="IPR044242">
    <property type="entry name" value="LTD-like"/>
</dbReference>
<protein>
    <recommendedName>
        <fullName evidence="3">Ankyrin repeat domain-containing protein</fullName>
    </recommendedName>
</protein>
<dbReference type="GO" id="GO:0090391">
    <property type="term" value="P:granum assembly"/>
    <property type="evidence" value="ECO:0007669"/>
    <property type="project" value="InterPro"/>
</dbReference>
<name>A0AAW1NMJ9_9CHLO</name>
<keyword evidence="2" id="KW-1185">Reference proteome</keyword>
<organism evidence="1 2">
    <name type="scientific">Symbiochloris irregularis</name>
    <dbReference type="NCBI Taxonomy" id="706552"/>
    <lineage>
        <taxon>Eukaryota</taxon>
        <taxon>Viridiplantae</taxon>
        <taxon>Chlorophyta</taxon>
        <taxon>core chlorophytes</taxon>
        <taxon>Trebouxiophyceae</taxon>
        <taxon>Trebouxiales</taxon>
        <taxon>Trebouxiaceae</taxon>
        <taxon>Symbiochloris</taxon>
    </lineage>
</organism>
<dbReference type="AlphaFoldDB" id="A0AAW1NMJ9"/>
<evidence type="ECO:0000313" key="2">
    <source>
        <dbReference type="Proteomes" id="UP001465755"/>
    </source>
</evidence>
<dbReference type="GO" id="GO:0006886">
    <property type="term" value="P:intracellular protein transport"/>
    <property type="evidence" value="ECO:0007669"/>
    <property type="project" value="InterPro"/>
</dbReference>
<dbReference type="PANTHER" id="PTHR47317:SF1">
    <property type="entry name" value="PROTEIN LHCP TRANSLOCATION DEFECT"/>
    <property type="match status" value="1"/>
</dbReference>
<dbReference type="GO" id="GO:0009570">
    <property type="term" value="C:chloroplast stroma"/>
    <property type="evidence" value="ECO:0007669"/>
    <property type="project" value="InterPro"/>
</dbReference>